<evidence type="ECO:0000256" key="1">
    <source>
        <dbReference type="ARBA" id="ARBA00022598"/>
    </source>
</evidence>
<gene>
    <name evidence="6" type="primary">pka</name>
    <name evidence="6" type="ORF">FEQ00_05092</name>
</gene>
<dbReference type="Pfam" id="PF13607">
    <property type="entry name" value="Succ_CoA_lig"/>
    <property type="match status" value="1"/>
</dbReference>
<keyword evidence="6" id="KW-0012">Acyltransferase</keyword>
<dbReference type="InterPro" id="IPR003781">
    <property type="entry name" value="CoA-bd"/>
</dbReference>
<dbReference type="Pfam" id="PF13380">
    <property type="entry name" value="CoA_binding_2"/>
    <property type="match status" value="1"/>
</dbReference>
<name>A0ABU2E9V1_9BURK</name>
<dbReference type="SUPFAM" id="SSF52210">
    <property type="entry name" value="Succinyl-CoA synthetase domains"/>
    <property type="match status" value="2"/>
</dbReference>
<sequence>MHEERAVYRMNDLRRLVDPKTIAVVGASETPGSFGQRTLANLAGFQGKVFGVNPKYRETVGFACVPSLADLPESPDCVVMCVAQSLVEPTLEEAIAVGAGGAIVYASGYSETGRAERIAAQERLVEIARRGAIRIAGPNCVGLANVRTGAAMNFMPDCGKMINGRSGRVAVVSQSGALGYTVLQAMTRGVGISHYLAAGNSSDVDVADFIATLADDPEVGSIICLFEGVKSGARFLEAARLADAAGKPLVVYKAGNTAASGKAALSHTGTLVGSVAAYRAALEEVGAIQTDDLEAVLEMANFFARNDAPKKGRGVGIMATSGGAGVINADKAEQHGLELPELAAATHEALASVVPDFGSIANPADLTAEVLKTSSTFAHCLNAFVDDPGFSAVVVPLVFAHEAATGSRAPVICEVAARRKGAIAAVWMNEWLEGPGSAVLDADPNVVLFRSADRCFSTIRAWCDWHERRALRHDKWLRRSASDAPATARAILAAAKARGNVLGEQDSKRVLAAYGIRVPRETVAATPDEAAQAASAMRFPLVVKIASPDIPHKTEVSGIRLNLTDANAVREAAAAVLASAAKHKPQARLDGVSVQEMAPPGVELVLGIQRDAQFGTLVVVGLGGVLVELLGDVSIALAPVTPEKARKMLSLLKGYRLLTGYRGQAPRDIESAVDAICRFSELAADMGDALSEADVNPVIVGQDGVVAVDALLVLSQEECIQ</sequence>
<dbReference type="EC" id="2.3.1.-" evidence="6"/>
<dbReference type="Gene3D" id="3.40.50.261">
    <property type="entry name" value="Succinyl-CoA synthetase domains"/>
    <property type="match status" value="2"/>
</dbReference>
<dbReference type="PROSITE" id="PS50975">
    <property type="entry name" value="ATP_GRASP"/>
    <property type="match status" value="1"/>
</dbReference>
<evidence type="ECO:0000259" key="5">
    <source>
        <dbReference type="PROSITE" id="PS50975"/>
    </source>
</evidence>
<accession>A0ABU2E9V1</accession>
<dbReference type="InterPro" id="IPR043938">
    <property type="entry name" value="Ligase_CoA_dom"/>
</dbReference>
<evidence type="ECO:0000256" key="4">
    <source>
        <dbReference type="PROSITE-ProRule" id="PRU00409"/>
    </source>
</evidence>
<dbReference type="SMART" id="SM00881">
    <property type="entry name" value="CoA_binding"/>
    <property type="match status" value="1"/>
</dbReference>
<dbReference type="InterPro" id="IPR016102">
    <property type="entry name" value="Succinyl-CoA_synth-like"/>
</dbReference>
<dbReference type="InterPro" id="IPR013815">
    <property type="entry name" value="ATP_grasp_subdomain_1"/>
</dbReference>
<comment type="caution">
    <text evidence="6">The sequence shown here is derived from an EMBL/GenBank/DDBJ whole genome shotgun (WGS) entry which is preliminary data.</text>
</comment>
<dbReference type="SUPFAM" id="SSF51735">
    <property type="entry name" value="NAD(P)-binding Rossmann-fold domains"/>
    <property type="match status" value="1"/>
</dbReference>
<evidence type="ECO:0000256" key="3">
    <source>
        <dbReference type="ARBA" id="ARBA00022840"/>
    </source>
</evidence>
<dbReference type="GO" id="GO:0016746">
    <property type="term" value="F:acyltransferase activity"/>
    <property type="evidence" value="ECO:0007669"/>
    <property type="project" value="UniProtKB-KW"/>
</dbReference>
<protein>
    <submittedName>
        <fullName evidence="6">Protein lysine acetyltransferase Pka</fullName>
        <ecNumber evidence="6">2.3.1.-</ecNumber>
    </submittedName>
</protein>
<proteinExistence type="predicted"/>
<feature type="domain" description="ATP-grasp" evidence="5">
    <location>
        <begin position="508"/>
        <end position="544"/>
    </location>
</feature>
<dbReference type="Gene3D" id="3.40.50.720">
    <property type="entry name" value="NAD(P)-binding Rossmann-like Domain"/>
    <property type="match status" value="1"/>
</dbReference>
<dbReference type="PANTHER" id="PTHR43334">
    <property type="entry name" value="ACETATE--COA LIGASE [ADP-FORMING]"/>
    <property type="match status" value="1"/>
</dbReference>
<keyword evidence="6" id="KW-0808">Transferase</keyword>
<evidence type="ECO:0000313" key="6">
    <source>
        <dbReference type="EMBL" id="MDR8756654.1"/>
    </source>
</evidence>
<dbReference type="InterPro" id="IPR051538">
    <property type="entry name" value="Acyl-CoA_Synth/Transferase"/>
</dbReference>
<dbReference type="InterPro" id="IPR011761">
    <property type="entry name" value="ATP-grasp"/>
</dbReference>
<dbReference type="SUPFAM" id="SSF56059">
    <property type="entry name" value="Glutathione synthetase ATP-binding domain-like"/>
    <property type="match status" value="1"/>
</dbReference>
<dbReference type="PANTHER" id="PTHR43334:SF1">
    <property type="entry name" value="3-HYDROXYPROPIONATE--COA LIGASE [ADP-FORMING]"/>
    <property type="match status" value="1"/>
</dbReference>
<dbReference type="Gene3D" id="3.30.470.20">
    <property type="entry name" value="ATP-grasp fold, B domain"/>
    <property type="match status" value="1"/>
</dbReference>
<evidence type="ECO:0000313" key="7">
    <source>
        <dbReference type="Proteomes" id="UP001248067"/>
    </source>
</evidence>
<dbReference type="RefSeq" id="WP_006400232.1">
    <property type="nucleotide sequence ID" value="NZ_VJST01000045.1"/>
</dbReference>
<keyword evidence="7" id="KW-1185">Reference proteome</keyword>
<dbReference type="InterPro" id="IPR036291">
    <property type="entry name" value="NAD(P)-bd_dom_sf"/>
</dbReference>
<reference evidence="6 7" key="1">
    <citation type="submission" date="2019-06" db="EMBL/GenBank/DDBJ databases">
        <title>Evolution of Burkholderia multivorans in the lungs of Cystic Fibrosis patients.</title>
        <authorList>
            <person name="Moreira L.M."/>
        </authorList>
    </citation>
    <scope>NUCLEOTIDE SEQUENCE [LARGE SCALE GENOMIC DNA]</scope>
    <source>
        <strain evidence="6 7">VC13239</strain>
    </source>
</reference>
<organism evidence="6 7">
    <name type="scientific">Burkholderia pseudomultivorans</name>
    <dbReference type="NCBI Taxonomy" id="1207504"/>
    <lineage>
        <taxon>Bacteria</taxon>
        <taxon>Pseudomonadati</taxon>
        <taxon>Pseudomonadota</taxon>
        <taxon>Betaproteobacteria</taxon>
        <taxon>Burkholderiales</taxon>
        <taxon>Burkholderiaceae</taxon>
        <taxon>Burkholderia</taxon>
        <taxon>Burkholderia cepacia complex</taxon>
    </lineage>
</organism>
<dbReference type="Proteomes" id="UP001248067">
    <property type="component" value="Unassembled WGS sequence"/>
</dbReference>
<evidence type="ECO:0000256" key="2">
    <source>
        <dbReference type="ARBA" id="ARBA00022741"/>
    </source>
</evidence>
<dbReference type="Pfam" id="PF13549">
    <property type="entry name" value="ATP-grasp_5"/>
    <property type="match status" value="1"/>
</dbReference>
<dbReference type="InterPro" id="IPR032875">
    <property type="entry name" value="Succ_CoA_lig_flav_dom"/>
</dbReference>
<dbReference type="Pfam" id="PF19045">
    <property type="entry name" value="Ligase_CoA_2"/>
    <property type="match status" value="1"/>
</dbReference>
<dbReference type="EMBL" id="VJSY01000045">
    <property type="protein sequence ID" value="MDR8756654.1"/>
    <property type="molecule type" value="Genomic_DNA"/>
</dbReference>
<keyword evidence="2 4" id="KW-0547">Nucleotide-binding</keyword>
<keyword evidence="1" id="KW-0436">Ligase</keyword>
<keyword evidence="3 4" id="KW-0067">ATP-binding</keyword>
<dbReference type="Gene3D" id="3.30.1490.20">
    <property type="entry name" value="ATP-grasp fold, A domain"/>
    <property type="match status" value="1"/>
</dbReference>